<evidence type="ECO:0000313" key="2">
    <source>
        <dbReference type="Proteomes" id="UP001732700"/>
    </source>
</evidence>
<dbReference type="Proteomes" id="UP001732700">
    <property type="component" value="Chromosome 4A"/>
</dbReference>
<reference evidence="1" key="1">
    <citation type="submission" date="2021-05" db="EMBL/GenBank/DDBJ databases">
        <authorList>
            <person name="Scholz U."/>
            <person name="Mascher M."/>
            <person name="Fiebig A."/>
        </authorList>
    </citation>
    <scope>NUCLEOTIDE SEQUENCE [LARGE SCALE GENOMIC DNA]</scope>
</reference>
<reference evidence="1" key="2">
    <citation type="submission" date="2025-09" db="UniProtKB">
        <authorList>
            <consortium name="EnsemblPlants"/>
        </authorList>
    </citation>
    <scope>IDENTIFICATION</scope>
</reference>
<proteinExistence type="predicted"/>
<protein>
    <submittedName>
        <fullName evidence="1">Uncharacterized protein</fullName>
    </submittedName>
</protein>
<organism evidence="1 2">
    <name type="scientific">Avena sativa</name>
    <name type="common">Oat</name>
    <dbReference type="NCBI Taxonomy" id="4498"/>
    <lineage>
        <taxon>Eukaryota</taxon>
        <taxon>Viridiplantae</taxon>
        <taxon>Streptophyta</taxon>
        <taxon>Embryophyta</taxon>
        <taxon>Tracheophyta</taxon>
        <taxon>Spermatophyta</taxon>
        <taxon>Magnoliopsida</taxon>
        <taxon>Liliopsida</taxon>
        <taxon>Poales</taxon>
        <taxon>Poaceae</taxon>
        <taxon>BOP clade</taxon>
        <taxon>Pooideae</taxon>
        <taxon>Poodae</taxon>
        <taxon>Poeae</taxon>
        <taxon>Poeae Chloroplast Group 1 (Aveneae type)</taxon>
        <taxon>Aveninae</taxon>
        <taxon>Avena</taxon>
    </lineage>
</organism>
<keyword evidence="2" id="KW-1185">Reference proteome</keyword>
<name>A0ACD5W8J2_AVESA</name>
<accession>A0ACD5W8J2</accession>
<sequence>MAADSSSNSSRKAPGSKPQFLKVLFTEFMEKMPIPAKFMRRHLAAEPGLRRATLVSPLKKFWHVDVVRDGDDDDVYFASGWVEFVRANGLEEENFLVFRYEGNMVFTVKVFETSGCIKDFGDEVAGATTAVATLERTAPRKRSGTGSGSQTTSKTHSGTNANKTRKISEKKPTGDGDIPVKNQCRSQRIMMEENDDEQNFIAEKNIQADTHSDSGIATEMKESDYTSILPVYSKVAMPCNIRYSYMNIGKKFCNANGITSNRLMILKDSGGRSWPVKLTLMSDQVRMKSGWSHFSNHHGIKVGDLCFFHLVDENTFNVSIKRAP</sequence>
<dbReference type="EnsemblPlants" id="AVESA.00010b.r2.4AG0590810.1">
    <property type="protein sequence ID" value="AVESA.00010b.r2.4AG0590810.1.CDS"/>
    <property type="gene ID" value="AVESA.00010b.r2.4AG0590810"/>
</dbReference>
<evidence type="ECO:0000313" key="1">
    <source>
        <dbReference type="EnsemblPlants" id="AVESA.00010b.r2.4AG0590810.1.CDS"/>
    </source>
</evidence>